<dbReference type="EMBL" id="FONY01000030">
    <property type="protein sequence ID" value="SFF38913.1"/>
    <property type="molecule type" value="Genomic_DNA"/>
</dbReference>
<proteinExistence type="predicted"/>
<protein>
    <submittedName>
        <fullName evidence="5">Shikimate dehydrogenase</fullName>
    </submittedName>
</protein>
<keyword evidence="3" id="KW-0057">Aromatic amino acid biosynthesis</keyword>
<sequence>MRIFGLIGKKLTHSFSKKYFTEKFEREQIKQVVYELFEIPSIDDFPQLIENQENLKGLNVTIPYKLEVLPFLHEIDPAAERVGAVNVIKIQENKKLKGYNSDYYGFKISLEKFLAGNTEVKALILGTGGASKAVKVVLEDLNIPYRYVSRNSEKPDILTYNQLNEDFFSSHQLIINTTPLGMYPLIETCPEIPYHLLGENHYLYDLVYNPENTLFMQKGAENGANVKNGLEMLYLQAEKSWEIWNE</sequence>
<evidence type="ECO:0000256" key="2">
    <source>
        <dbReference type="ARBA" id="ARBA00023002"/>
    </source>
</evidence>
<evidence type="ECO:0000313" key="6">
    <source>
        <dbReference type="Proteomes" id="UP000199513"/>
    </source>
</evidence>
<dbReference type="PANTHER" id="PTHR21089:SF1">
    <property type="entry name" value="BIFUNCTIONAL 3-DEHYDROQUINATE DEHYDRATASE_SHIKIMATE DEHYDROGENASE, CHLOROPLASTIC"/>
    <property type="match status" value="1"/>
</dbReference>
<gene>
    <name evidence="5" type="ORF">SAMN04488541_103014</name>
</gene>
<keyword evidence="3" id="KW-0028">Amino-acid biosynthesis</keyword>
<dbReference type="STRING" id="1003.SAMN04488541_103014"/>
<dbReference type="PANTHER" id="PTHR21089">
    <property type="entry name" value="SHIKIMATE DEHYDROGENASE"/>
    <property type="match status" value="1"/>
</dbReference>
<dbReference type="Gene3D" id="3.40.50.720">
    <property type="entry name" value="NAD(P)-binding Rossmann-like Domain"/>
    <property type="match status" value="1"/>
</dbReference>
<dbReference type="InterPro" id="IPR046346">
    <property type="entry name" value="Aminoacid_DH-like_N_sf"/>
</dbReference>
<name>A0A1I2IB83_9BACT</name>
<dbReference type="CDD" id="cd01065">
    <property type="entry name" value="NAD_bind_Shikimate_DH"/>
    <property type="match status" value="1"/>
</dbReference>
<feature type="domain" description="Shikimate dehydrogenase substrate binding N-terminal" evidence="4">
    <location>
        <begin position="6"/>
        <end position="88"/>
    </location>
</feature>
<comment type="pathway">
    <text evidence="1">Metabolic intermediate biosynthesis; chorismate biosynthesis; chorismate from D-erythrose 4-phosphate and phosphoenolpyruvate: step 4/7.</text>
</comment>
<dbReference type="SUPFAM" id="SSF51735">
    <property type="entry name" value="NAD(P)-binding Rossmann-fold domains"/>
    <property type="match status" value="1"/>
</dbReference>
<dbReference type="GO" id="GO:0009073">
    <property type="term" value="P:aromatic amino acid family biosynthetic process"/>
    <property type="evidence" value="ECO:0007669"/>
    <property type="project" value="UniProtKB-KW"/>
</dbReference>
<dbReference type="GO" id="GO:0009423">
    <property type="term" value="P:chorismate biosynthetic process"/>
    <property type="evidence" value="ECO:0007669"/>
    <property type="project" value="TreeGrafter"/>
</dbReference>
<dbReference type="AlphaFoldDB" id="A0A1I2IB83"/>
<dbReference type="RefSeq" id="WP_091548373.1">
    <property type="nucleotide sequence ID" value="NZ_FONY01000030.1"/>
</dbReference>
<keyword evidence="2" id="KW-0560">Oxidoreductase</keyword>
<dbReference type="InterPro" id="IPR013708">
    <property type="entry name" value="Shikimate_DH-bd_N"/>
</dbReference>
<keyword evidence="6" id="KW-1185">Reference proteome</keyword>
<evidence type="ECO:0000256" key="1">
    <source>
        <dbReference type="ARBA" id="ARBA00004871"/>
    </source>
</evidence>
<dbReference type="GO" id="GO:0005829">
    <property type="term" value="C:cytosol"/>
    <property type="evidence" value="ECO:0007669"/>
    <property type="project" value="TreeGrafter"/>
</dbReference>
<reference evidence="5 6" key="1">
    <citation type="submission" date="2016-10" db="EMBL/GenBank/DDBJ databases">
        <authorList>
            <person name="de Groot N.N."/>
        </authorList>
    </citation>
    <scope>NUCLEOTIDE SEQUENCE [LARGE SCALE GENOMIC DNA]</scope>
    <source>
        <strain>GEY</strain>
        <strain evidence="6">DSM 9560</strain>
    </source>
</reference>
<evidence type="ECO:0000259" key="4">
    <source>
        <dbReference type="Pfam" id="PF08501"/>
    </source>
</evidence>
<dbReference type="GO" id="GO:0019632">
    <property type="term" value="P:shikimate metabolic process"/>
    <property type="evidence" value="ECO:0007669"/>
    <property type="project" value="TreeGrafter"/>
</dbReference>
<dbReference type="Proteomes" id="UP000199513">
    <property type="component" value="Unassembled WGS sequence"/>
</dbReference>
<organism evidence="5 6">
    <name type="scientific">Thermoflexibacter ruber</name>
    <dbReference type="NCBI Taxonomy" id="1003"/>
    <lineage>
        <taxon>Bacteria</taxon>
        <taxon>Pseudomonadati</taxon>
        <taxon>Bacteroidota</taxon>
        <taxon>Cytophagia</taxon>
        <taxon>Cytophagales</taxon>
        <taxon>Thermoflexibacteraceae</taxon>
        <taxon>Thermoflexibacter</taxon>
    </lineage>
</organism>
<evidence type="ECO:0000256" key="3">
    <source>
        <dbReference type="ARBA" id="ARBA00023141"/>
    </source>
</evidence>
<dbReference type="GO" id="GO:0050661">
    <property type="term" value="F:NADP binding"/>
    <property type="evidence" value="ECO:0007669"/>
    <property type="project" value="TreeGrafter"/>
</dbReference>
<evidence type="ECO:0000313" key="5">
    <source>
        <dbReference type="EMBL" id="SFF38913.1"/>
    </source>
</evidence>
<dbReference type="OrthoDB" id="9792692at2"/>
<dbReference type="GO" id="GO:0004764">
    <property type="term" value="F:shikimate 3-dehydrogenase (NADP+) activity"/>
    <property type="evidence" value="ECO:0007669"/>
    <property type="project" value="InterPro"/>
</dbReference>
<dbReference type="InterPro" id="IPR036291">
    <property type="entry name" value="NAD(P)-bd_dom_sf"/>
</dbReference>
<accession>A0A1I2IB83</accession>
<dbReference type="Pfam" id="PF08501">
    <property type="entry name" value="Shikimate_dh_N"/>
    <property type="match status" value="1"/>
</dbReference>
<dbReference type="SUPFAM" id="SSF53223">
    <property type="entry name" value="Aminoacid dehydrogenase-like, N-terminal domain"/>
    <property type="match status" value="1"/>
</dbReference>
<dbReference type="Gene3D" id="3.40.50.10860">
    <property type="entry name" value="Leucine Dehydrogenase, chain A, domain 1"/>
    <property type="match status" value="1"/>
</dbReference>
<dbReference type="InterPro" id="IPR022893">
    <property type="entry name" value="Shikimate_DH_fam"/>
</dbReference>